<dbReference type="EMBL" id="JABFFQ010000010">
    <property type="protein sequence ID" value="MDV4343700.1"/>
    <property type="molecule type" value="Genomic_DNA"/>
</dbReference>
<dbReference type="Proteomes" id="UP001273768">
    <property type="component" value="Unassembled WGS sequence"/>
</dbReference>
<evidence type="ECO:0000313" key="10">
    <source>
        <dbReference type="Proteomes" id="UP001273768"/>
    </source>
</evidence>
<dbReference type="Gene3D" id="3.10.50.40">
    <property type="match status" value="1"/>
</dbReference>
<feature type="domain" description="PPIase FKBP-type" evidence="8">
    <location>
        <begin position="6"/>
        <end position="93"/>
    </location>
</feature>
<dbReference type="Pfam" id="PF22199">
    <property type="entry name" value="FKBP26_IF"/>
    <property type="match status" value="1"/>
</dbReference>
<dbReference type="InterPro" id="IPR054016">
    <property type="entry name" value="FKBP26_IF"/>
</dbReference>
<sequence>MALQEGDFIRLRYTGRAGENIFDTTDEENAKEEGIFNPRAEYGPVTVRLGSHHIIIGLEDELMGKEVGAEGEVDVPPEKAFGEHDEEAMKSVPVTQFREKPKRGTRIEAEGREGVVVDVIGRRAVVDFNHPLAGKTLNYSYTILEKVEDPVEQIKGLIKLFSGRTDIGISIADGTAELELPPAIAYDRRWMVWRGTLVREIFEYYPDVNDVVMKETISRPAKPEAAPEVVETEEPVETEETKEAEE</sequence>
<dbReference type="PROSITE" id="PS50059">
    <property type="entry name" value="FKBP_PPIASE"/>
    <property type="match status" value="1"/>
</dbReference>
<dbReference type="GO" id="GO:0016853">
    <property type="term" value="F:isomerase activity"/>
    <property type="evidence" value="ECO:0007669"/>
    <property type="project" value="UniProtKB-KW"/>
</dbReference>
<accession>A0ABU3Z4F5</accession>
<name>A0ABU3Z4F5_9EURY</name>
<dbReference type="InterPro" id="IPR046357">
    <property type="entry name" value="PPIase_dom_sf"/>
</dbReference>
<evidence type="ECO:0000256" key="6">
    <source>
        <dbReference type="RuleBase" id="RU003915"/>
    </source>
</evidence>
<evidence type="ECO:0000256" key="5">
    <source>
        <dbReference type="PROSITE-ProRule" id="PRU00277"/>
    </source>
</evidence>
<dbReference type="InterPro" id="IPR001179">
    <property type="entry name" value="PPIase_FKBP_dom"/>
</dbReference>
<protein>
    <recommendedName>
        <fullName evidence="6">Peptidyl-prolyl cis-trans isomerase</fullName>
        <ecNumber evidence="6">5.2.1.8</ecNumber>
    </recommendedName>
</protein>
<gene>
    <name evidence="9" type="ORF">HL657_11095</name>
</gene>
<comment type="caution">
    <text evidence="9">The sequence shown here is derived from an EMBL/GenBank/DDBJ whole genome shotgun (WGS) entry which is preliminary data.</text>
</comment>
<dbReference type="PANTHER" id="PTHR47861">
    <property type="entry name" value="FKBP-TYPE PEPTIDYL-PROLYL CIS-TRANS ISOMERASE SLYD"/>
    <property type="match status" value="1"/>
</dbReference>
<organism evidence="9 10">
    <name type="scientific">Methanoculleus nereidis</name>
    <dbReference type="NCBI Taxonomy" id="2735141"/>
    <lineage>
        <taxon>Archaea</taxon>
        <taxon>Methanobacteriati</taxon>
        <taxon>Methanobacteriota</taxon>
        <taxon>Stenosarchaea group</taxon>
        <taxon>Methanomicrobia</taxon>
        <taxon>Methanomicrobiales</taxon>
        <taxon>Methanomicrobiaceae</taxon>
        <taxon>Methanoculleus</taxon>
    </lineage>
</organism>
<dbReference type="InterPro" id="IPR048261">
    <property type="entry name" value="SlpA/SlyD-like_ins_sf"/>
</dbReference>
<evidence type="ECO:0000256" key="7">
    <source>
        <dbReference type="SAM" id="MobiDB-lite"/>
    </source>
</evidence>
<comment type="catalytic activity">
    <reaction evidence="1 5 6">
        <text>[protein]-peptidylproline (omega=180) = [protein]-peptidylproline (omega=0)</text>
        <dbReference type="Rhea" id="RHEA:16237"/>
        <dbReference type="Rhea" id="RHEA-COMP:10747"/>
        <dbReference type="Rhea" id="RHEA-COMP:10748"/>
        <dbReference type="ChEBI" id="CHEBI:83833"/>
        <dbReference type="ChEBI" id="CHEBI:83834"/>
        <dbReference type="EC" id="5.2.1.8"/>
    </reaction>
</comment>
<reference evidence="9 10" key="1">
    <citation type="submission" date="2020-05" db="EMBL/GenBank/DDBJ databases">
        <title>Isolation and characterization of methanoarchaea from a cold seep at offshore SW Taiwan.</title>
        <authorList>
            <person name="Chen Y.-W."/>
            <person name="Chen S.-C."/>
            <person name="Lai M.-C."/>
        </authorList>
    </citation>
    <scope>NUCLEOTIDE SEQUENCE [LARGE SCALE GENOMIC DNA]</scope>
    <source>
        <strain evidence="9 10">YWC-01</strain>
    </source>
</reference>
<dbReference type="Pfam" id="PF00254">
    <property type="entry name" value="FKBP_C"/>
    <property type="match status" value="1"/>
</dbReference>
<evidence type="ECO:0000256" key="3">
    <source>
        <dbReference type="ARBA" id="ARBA00023110"/>
    </source>
</evidence>
<evidence type="ECO:0000259" key="8">
    <source>
        <dbReference type="PROSITE" id="PS50059"/>
    </source>
</evidence>
<evidence type="ECO:0000256" key="4">
    <source>
        <dbReference type="ARBA" id="ARBA00023235"/>
    </source>
</evidence>
<comment type="similarity">
    <text evidence="2 6">Belongs to the FKBP-type PPIase family.</text>
</comment>
<feature type="region of interest" description="Disordered" evidence="7">
    <location>
        <begin position="218"/>
        <end position="246"/>
    </location>
</feature>
<dbReference type="EC" id="5.2.1.8" evidence="6"/>
<dbReference type="RefSeq" id="WP_317296882.1">
    <property type="nucleotide sequence ID" value="NZ_JABFFQ010000010.1"/>
</dbReference>
<evidence type="ECO:0000256" key="2">
    <source>
        <dbReference type="ARBA" id="ARBA00006577"/>
    </source>
</evidence>
<dbReference type="PANTHER" id="PTHR47861:SF2">
    <property type="entry name" value="LONG-TYPE PEPTIDYL-PROLYL CIS-TRANS ISOMERASE"/>
    <property type="match status" value="1"/>
</dbReference>
<keyword evidence="10" id="KW-1185">Reference proteome</keyword>
<keyword evidence="4 5" id="KW-0413">Isomerase</keyword>
<proteinExistence type="inferred from homology"/>
<dbReference type="SUPFAM" id="SSF54534">
    <property type="entry name" value="FKBP-like"/>
    <property type="match status" value="1"/>
</dbReference>
<keyword evidence="3 5" id="KW-0697">Rotamase</keyword>
<dbReference type="Gene3D" id="3.30.70.2210">
    <property type="match status" value="1"/>
</dbReference>
<evidence type="ECO:0000313" key="9">
    <source>
        <dbReference type="EMBL" id="MDV4343700.1"/>
    </source>
</evidence>
<evidence type="ECO:0000256" key="1">
    <source>
        <dbReference type="ARBA" id="ARBA00000971"/>
    </source>
</evidence>
<feature type="compositionally biased region" description="Acidic residues" evidence="7">
    <location>
        <begin position="230"/>
        <end position="246"/>
    </location>
</feature>
<dbReference type="Gene3D" id="2.40.10.330">
    <property type="match status" value="1"/>
</dbReference>